<dbReference type="GeneID" id="7050522"/>
<evidence type="ECO:0000256" key="1">
    <source>
        <dbReference type="SAM" id="MobiDB-lite"/>
    </source>
</evidence>
<evidence type="ECO:0000313" key="3">
    <source>
        <dbReference type="Proteomes" id="UP000001744"/>
    </source>
</evidence>
<protein>
    <submittedName>
        <fullName evidence="2">Uncharacterized protein</fullName>
    </submittedName>
</protein>
<dbReference type="HOGENOM" id="CLU_1220307_0_0_1"/>
<feature type="region of interest" description="Disordered" evidence="1">
    <location>
        <begin position="167"/>
        <end position="198"/>
    </location>
</feature>
<dbReference type="RefSeq" id="XP_002175012.1">
    <property type="nucleotide sequence ID" value="XM_002174976.1"/>
</dbReference>
<organism evidence="2 3">
    <name type="scientific">Schizosaccharomyces japonicus (strain yFS275 / FY16936)</name>
    <name type="common">Fission yeast</name>
    <dbReference type="NCBI Taxonomy" id="402676"/>
    <lineage>
        <taxon>Eukaryota</taxon>
        <taxon>Fungi</taxon>
        <taxon>Dikarya</taxon>
        <taxon>Ascomycota</taxon>
        <taxon>Taphrinomycotina</taxon>
        <taxon>Schizosaccharomycetes</taxon>
        <taxon>Schizosaccharomycetales</taxon>
        <taxon>Schizosaccharomycetaceae</taxon>
        <taxon>Schizosaccharomyces</taxon>
    </lineage>
</organism>
<keyword evidence="3" id="KW-1185">Reference proteome</keyword>
<dbReference type="JaponicusDB" id="SJAG_03885"/>
<reference evidence="2 3" key="1">
    <citation type="journal article" date="2011" name="Science">
        <title>Comparative functional genomics of the fission yeasts.</title>
        <authorList>
            <person name="Rhind N."/>
            <person name="Chen Z."/>
            <person name="Yassour M."/>
            <person name="Thompson D.A."/>
            <person name="Haas B.J."/>
            <person name="Habib N."/>
            <person name="Wapinski I."/>
            <person name="Roy S."/>
            <person name="Lin M.F."/>
            <person name="Heiman D.I."/>
            <person name="Young S.K."/>
            <person name="Furuya K."/>
            <person name="Guo Y."/>
            <person name="Pidoux A."/>
            <person name="Chen H.M."/>
            <person name="Robbertse B."/>
            <person name="Goldberg J.M."/>
            <person name="Aoki K."/>
            <person name="Bayne E.H."/>
            <person name="Berlin A.M."/>
            <person name="Desjardins C.A."/>
            <person name="Dobbs E."/>
            <person name="Dukaj L."/>
            <person name="Fan L."/>
            <person name="FitzGerald M.G."/>
            <person name="French C."/>
            <person name="Gujja S."/>
            <person name="Hansen K."/>
            <person name="Keifenheim D."/>
            <person name="Levin J.Z."/>
            <person name="Mosher R.A."/>
            <person name="Mueller C.A."/>
            <person name="Pfiffner J."/>
            <person name="Priest M."/>
            <person name="Russ C."/>
            <person name="Smialowska A."/>
            <person name="Swoboda P."/>
            <person name="Sykes S.M."/>
            <person name="Vaughn M."/>
            <person name="Vengrova S."/>
            <person name="Yoder R."/>
            <person name="Zeng Q."/>
            <person name="Allshire R."/>
            <person name="Baulcombe D."/>
            <person name="Birren B.W."/>
            <person name="Brown W."/>
            <person name="Ekwall K."/>
            <person name="Kellis M."/>
            <person name="Leatherwood J."/>
            <person name="Levin H."/>
            <person name="Margalit H."/>
            <person name="Martienssen R."/>
            <person name="Nieduszynski C.A."/>
            <person name="Spatafora J.W."/>
            <person name="Friedman N."/>
            <person name="Dalgaard J.Z."/>
            <person name="Baumann P."/>
            <person name="Niki H."/>
            <person name="Regev A."/>
            <person name="Nusbaum C."/>
        </authorList>
    </citation>
    <scope>NUCLEOTIDE SEQUENCE [LARGE SCALE GENOMIC DNA]</scope>
    <source>
        <strain evidence="3">yFS275 / FY16936</strain>
    </source>
</reference>
<dbReference type="Proteomes" id="UP000001744">
    <property type="component" value="Unassembled WGS sequence"/>
</dbReference>
<gene>
    <name evidence="2" type="ORF">SJAG_03885</name>
</gene>
<dbReference type="AlphaFoldDB" id="B6K5B5"/>
<accession>B6K5B5</accession>
<name>B6K5B5_SCHJY</name>
<feature type="compositionally biased region" description="Low complexity" evidence="1">
    <location>
        <begin position="172"/>
        <end position="185"/>
    </location>
</feature>
<dbReference type="VEuPathDB" id="FungiDB:SJAG_03885"/>
<feature type="region of interest" description="Disordered" evidence="1">
    <location>
        <begin position="115"/>
        <end position="135"/>
    </location>
</feature>
<proteinExistence type="predicted"/>
<dbReference type="OrthoDB" id="5362517at2759"/>
<dbReference type="EMBL" id="KE651167">
    <property type="protein sequence ID" value="EEB08719.1"/>
    <property type="molecule type" value="Genomic_DNA"/>
</dbReference>
<sequence>MSIRSLNYGASTTFATLDPTDPESKLLLDAKEIGEFVCEAYQRFLKGTQINYSDDYFNRLKFAEEGALNLAQELSALDTINHKQPNLRYVAYSYLQILENSISELLKDFVPAGTHENPKGLEKPQKGTKSSKKVETPTTITIMLTEPEAAMSSVLETTTVTQRSAIKPQRQNTVNSNTTTTTSSTEIRPLLTDPSSEKRKAKKPKWFSSFFQKCLQKTFCCLPCLTS</sequence>
<evidence type="ECO:0000313" key="2">
    <source>
        <dbReference type="EMBL" id="EEB08719.1"/>
    </source>
</evidence>
<feature type="compositionally biased region" description="Basic and acidic residues" evidence="1">
    <location>
        <begin position="116"/>
        <end position="125"/>
    </location>
</feature>